<feature type="transmembrane region" description="Helical" evidence="2">
    <location>
        <begin position="416"/>
        <end position="436"/>
    </location>
</feature>
<proteinExistence type="predicted"/>
<evidence type="ECO:0000256" key="2">
    <source>
        <dbReference type="SAM" id="Phobius"/>
    </source>
</evidence>
<keyword evidence="2" id="KW-0812">Transmembrane</keyword>
<protein>
    <submittedName>
        <fullName evidence="3">PepSY-associated TM helix domain-containing protein</fullName>
    </submittedName>
</protein>
<feature type="transmembrane region" description="Helical" evidence="2">
    <location>
        <begin position="462"/>
        <end position="492"/>
    </location>
</feature>
<evidence type="ECO:0000313" key="4">
    <source>
        <dbReference type="Proteomes" id="UP001595937"/>
    </source>
</evidence>
<accession>A0ABW0FI04</accession>
<reference evidence="4" key="1">
    <citation type="journal article" date="2019" name="Int. J. Syst. Evol. Microbiol.">
        <title>The Global Catalogue of Microorganisms (GCM) 10K type strain sequencing project: providing services to taxonomists for standard genome sequencing and annotation.</title>
        <authorList>
            <consortium name="The Broad Institute Genomics Platform"/>
            <consortium name="The Broad Institute Genome Sequencing Center for Infectious Disease"/>
            <person name="Wu L."/>
            <person name="Ma J."/>
        </authorList>
    </citation>
    <scope>NUCLEOTIDE SEQUENCE [LARGE SCALE GENOMIC DNA]</scope>
    <source>
        <strain evidence="4">CGMCC 1.16455</strain>
    </source>
</reference>
<gene>
    <name evidence="3" type="ORF">ACFPK8_12190</name>
</gene>
<dbReference type="EMBL" id="JBHSLN010000025">
    <property type="protein sequence ID" value="MFC5298275.1"/>
    <property type="molecule type" value="Genomic_DNA"/>
</dbReference>
<dbReference type="PANTHER" id="PTHR34219">
    <property type="entry name" value="IRON-REGULATED INNER MEMBRANE PROTEIN-RELATED"/>
    <property type="match status" value="1"/>
</dbReference>
<sequence>MATPAAPRDRWFGPLLLRLHFYAAILVAPFILISAASGALYALTPQLEQQVYAQELTAPSEGPPLPLAEQVAAAQAYVGEGEGESEGAVVTAVRPAPEVGDTTRVMYADGSLGEGESRVIMLDPATAEIRGDLTVYGTSGSLPLRTWVDQLHRNLHLGEVGRLYSELSASWLGVIALAGLGLWIRRARRARRGRRARDLLLPDLRARGYRRTLSLHSSAGAWVLLGALFLSATGITWSQYGGGNIGTIREAFGFTTAAVSTELPQETTAGAEGTSDTGDMDSMEGMTGKDSGEHAEHESHHEAPVAGAAESAGPGEAAAAPRADLGQIDRVLAAGRSANIDTGLVEIRPPADAGSAWVVEEIQRSYPTKVDAIAIDGSTLEVVDRTDFAEADLAAKLTRWGIDLHMGSMFGLVNQIVLFVIASAVVAMIIWGYLMWWQRRPTKGGSGFGKPPRRGALRRAPWWGAALVLLAAAGIGLMLPLMGVSLAAFVIVDTIVGRLRR</sequence>
<organism evidence="3 4">
    <name type="scientific">Brachybacterium tyrofermentans</name>
    <dbReference type="NCBI Taxonomy" id="47848"/>
    <lineage>
        <taxon>Bacteria</taxon>
        <taxon>Bacillati</taxon>
        <taxon>Actinomycetota</taxon>
        <taxon>Actinomycetes</taxon>
        <taxon>Micrococcales</taxon>
        <taxon>Dermabacteraceae</taxon>
        <taxon>Brachybacterium</taxon>
    </lineage>
</organism>
<keyword evidence="4" id="KW-1185">Reference proteome</keyword>
<dbReference type="RefSeq" id="WP_343922466.1">
    <property type="nucleotide sequence ID" value="NZ_BAAAIR010000016.1"/>
</dbReference>
<keyword evidence="2" id="KW-0472">Membrane</keyword>
<dbReference type="GeneID" id="303296185"/>
<feature type="region of interest" description="Disordered" evidence="1">
    <location>
        <begin position="263"/>
        <end position="320"/>
    </location>
</feature>
<evidence type="ECO:0000313" key="3">
    <source>
        <dbReference type="EMBL" id="MFC5298275.1"/>
    </source>
</evidence>
<dbReference type="PANTHER" id="PTHR34219:SF1">
    <property type="entry name" value="PEPSY DOMAIN-CONTAINING PROTEIN"/>
    <property type="match status" value="1"/>
</dbReference>
<feature type="compositionally biased region" description="Basic and acidic residues" evidence="1">
    <location>
        <begin position="290"/>
        <end position="303"/>
    </location>
</feature>
<feature type="transmembrane region" description="Helical" evidence="2">
    <location>
        <begin position="21"/>
        <end position="43"/>
    </location>
</feature>
<keyword evidence="2" id="KW-1133">Transmembrane helix</keyword>
<dbReference type="InterPro" id="IPR005625">
    <property type="entry name" value="PepSY-ass_TM"/>
</dbReference>
<evidence type="ECO:0000256" key="1">
    <source>
        <dbReference type="SAM" id="MobiDB-lite"/>
    </source>
</evidence>
<dbReference type="Proteomes" id="UP001595937">
    <property type="component" value="Unassembled WGS sequence"/>
</dbReference>
<dbReference type="Pfam" id="PF03929">
    <property type="entry name" value="PepSY_TM"/>
    <property type="match status" value="1"/>
</dbReference>
<comment type="caution">
    <text evidence="3">The sequence shown here is derived from an EMBL/GenBank/DDBJ whole genome shotgun (WGS) entry which is preliminary data.</text>
</comment>
<name>A0ABW0FI04_9MICO</name>
<feature type="transmembrane region" description="Helical" evidence="2">
    <location>
        <begin position="163"/>
        <end position="184"/>
    </location>
</feature>
<feature type="compositionally biased region" description="Low complexity" evidence="1">
    <location>
        <begin position="304"/>
        <end position="320"/>
    </location>
</feature>